<keyword evidence="4" id="KW-1185">Reference proteome</keyword>
<proteinExistence type="predicted"/>
<reference evidence="3 4" key="1">
    <citation type="journal article" date="2019" name="Int. J. Syst. Evol. Microbiol.">
        <title>The Global Catalogue of Microorganisms (GCM) 10K type strain sequencing project: providing services to taxonomists for standard genome sequencing and annotation.</title>
        <authorList>
            <consortium name="The Broad Institute Genomics Platform"/>
            <consortium name="The Broad Institute Genome Sequencing Center for Infectious Disease"/>
            <person name="Wu L."/>
            <person name="Ma J."/>
        </authorList>
    </citation>
    <scope>NUCLEOTIDE SEQUENCE [LARGE SCALE GENOMIC DNA]</scope>
    <source>
        <strain evidence="3 4">JCM 11117</strain>
    </source>
</reference>
<dbReference type="Proteomes" id="UP001499967">
    <property type="component" value="Unassembled WGS sequence"/>
</dbReference>
<keyword evidence="2" id="KW-0812">Transmembrane</keyword>
<evidence type="ECO:0008006" key="5">
    <source>
        <dbReference type="Google" id="ProtNLM"/>
    </source>
</evidence>
<evidence type="ECO:0000256" key="1">
    <source>
        <dbReference type="SAM" id="MobiDB-lite"/>
    </source>
</evidence>
<evidence type="ECO:0000313" key="4">
    <source>
        <dbReference type="Proteomes" id="UP001499967"/>
    </source>
</evidence>
<sequence>MASFDRSAGETRGRETGQSLDARARVRSRLRRTRLWLTWAQVVHGGSFVFVVLALVDGAVPPVGAMAAGALLVAPLVAFALQERRAPSRRRPAIWPRRGLLVVLPHAAVFGIVVAVRSEPASPPWGQALLFAGLLLVVEFGAIWRASRVLRFPLTPELGEMDVEILVEIRSDAAWQPAWLSQHDVRMTDDALIITVRPTPKFGYAARIDLADVTGVLVRPAADREGPWFVVDGYTFWPPAGDVVVIRHGSGSTVLPVHEPEAFAAVVRSRTRF</sequence>
<keyword evidence="2" id="KW-1133">Transmembrane helix</keyword>
<feature type="transmembrane region" description="Helical" evidence="2">
    <location>
        <begin position="101"/>
        <end position="118"/>
    </location>
</feature>
<name>A0ABN1PA45_9PSEU</name>
<accession>A0ABN1PA45</accession>
<organism evidence="3 4">
    <name type="scientific">Pseudonocardia zijingensis</name>
    <dbReference type="NCBI Taxonomy" id="153376"/>
    <lineage>
        <taxon>Bacteria</taxon>
        <taxon>Bacillati</taxon>
        <taxon>Actinomycetota</taxon>
        <taxon>Actinomycetes</taxon>
        <taxon>Pseudonocardiales</taxon>
        <taxon>Pseudonocardiaceae</taxon>
        <taxon>Pseudonocardia</taxon>
    </lineage>
</organism>
<comment type="caution">
    <text evidence="3">The sequence shown here is derived from an EMBL/GenBank/DDBJ whole genome shotgun (WGS) entry which is preliminary data.</text>
</comment>
<feature type="transmembrane region" description="Helical" evidence="2">
    <location>
        <begin position="124"/>
        <end position="144"/>
    </location>
</feature>
<feature type="region of interest" description="Disordered" evidence="1">
    <location>
        <begin position="1"/>
        <end position="20"/>
    </location>
</feature>
<keyword evidence="2" id="KW-0472">Membrane</keyword>
<protein>
    <recommendedName>
        <fullName evidence="5">PH (Pleckstrin Homology) domain-containing protein</fullName>
    </recommendedName>
</protein>
<gene>
    <name evidence="3" type="ORF">GCM10009559_09780</name>
</gene>
<feature type="transmembrane region" description="Helical" evidence="2">
    <location>
        <begin position="35"/>
        <end position="56"/>
    </location>
</feature>
<evidence type="ECO:0000313" key="3">
    <source>
        <dbReference type="EMBL" id="GAA0925132.1"/>
    </source>
</evidence>
<feature type="transmembrane region" description="Helical" evidence="2">
    <location>
        <begin position="62"/>
        <end position="81"/>
    </location>
</feature>
<evidence type="ECO:0000256" key="2">
    <source>
        <dbReference type="SAM" id="Phobius"/>
    </source>
</evidence>
<dbReference type="EMBL" id="BAAAHP010000027">
    <property type="protein sequence ID" value="GAA0925132.1"/>
    <property type="molecule type" value="Genomic_DNA"/>
</dbReference>